<sequence length="89" mass="10060">MMGAGGAMRGAVARHRDTRPVPRLPLEHLRAQGPARVIGAALFPHCGKPWRLSARSFHRTLIFRFNGRPWRGHPHGRRREPCASPRSPR</sequence>
<proteinExistence type="predicted"/>
<dbReference type="AlphaFoldDB" id="A7IIW0"/>
<name>A7IIW0_XANP2</name>
<dbReference type="KEGG" id="xau:Xaut_2713"/>
<evidence type="ECO:0000256" key="1">
    <source>
        <dbReference type="SAM" id="MobiDB-lite"/>
    </source>
</evidence>
<accession>A7IIW0</accession>
<feature type="region of interest" description="Disordered" evidence="1">
    <location>
        <begin position="1"/>
        <end position="25"/>
    </location>
</feature>
<gene>
    <name evidence="2" type="ordered locus">Xaut_2713</name>
</gene>
<organism evidence="2 3">
    <name type="scientific">Xanthobacter autotrophicus (strain ATCC BAA-1158 / Py2)</name>
    <dbReference type="NCBI Taxonomy" id="78245"/>
    <lineage>
        <taxon>Bacteria</taxon>
        <taxon>Pseudomonadati</taxon>
        <taxon>Pseudomonadota</taxon>
        <taxon>Alphaproteobacteria</taxon>
        <taxon>Hyphomicrobiales</taxon>
        <taxon>Xanthobacteraceae</taxon>
        <taxon>Xanthobacter</taxon>
    </lineage>
</organism>
<keyword evidence="3" id="KW-1185">Reference proteome</keyword>
<feature type="region of interest" description="Disordered" evidence="1">
    <location>
        <begin position="68"/>
        <end position="89"/>
    </location>
</feature>
<dbReference type="HOGENOM" id="CLU_2453904_0_0_5"/>
<evidence type="ECO:0000313" key="3">
    <source>
        <dbReference type="Proteomes" id="UP000002417"/>
    </source>
</evidence>
<protein>
    <submittedName>
        <fullName evidence="2">Uncharacterized protein</fullName>
    </submittedName>
</protein>
<evidence type="ECO:0000313" key="2">
    <source>
        <dbReference type="EMBL" id="ABS67953.1"/>
    </source>
</evidence>
<dbReference type="Proteomes" id="UP000002417">
    <property type="component" value="Chromosome"/>
</dbReference>
<dbReference type="STRING" id="78245.Xaut_2713"/>
<feature type="compositionally biased region" description="Basic and acidic residues" evidence="1">
    <location>
        <begin position="14"/>
        <end position="25"/>
    </location>
</feature>
<reference evidence="2 3" key="1">
    <citation type="submission" date="2007-07" db="EMBL/GenBank/DDBJ databases">
        <title>Complete sequence of chromosome of Xanthobacter autotrophicus Py2.</title>
        <authorList>
            <consortium name="US DOE Joint Genome Institute"/>
            <person name="Copeland A."/>
            <person name="Lucas S."/>
            <person name="Lapidus A."/>
            <person name="Barry K."/>
            <person name="Glavina del Rio T."/>
            <person name="Hammon N."/>
            <person name="Israni S."/>
            <person name="Dalin E."/>
            <person name="Tice H."/>
            <person name="Pitluck S."/>
            <person name="Sims D."/>
            <person name="Brettin T."/>
            <person name="Bruce D."/>
            <person name="Detter J.C."/>
            <person name="Han C."/>
            <person name="Tapia R."/>
            <person name="Brainard J."/>
            <person name="Schmutz J."/>
            <person name="Larimer F."/>
            <person name="Land M."/>
            <person name="Hauser L."/>
            <person name="Kyrpides N."/>
            <person name="Kim E."/>
            <person name="Ensigns S.A."/>
            <person name="Richardson P."/>
        </authorList>
    </citation>
    <scope>NUCLEOTIDE SEQUENCE [LARGE SCALE GENOMIC DNA]</scope>
    <source>
        <strain evidence="3">ATCC BAA-1158 / Py2</strain>
    </source>
</reference>
<dbReference type="EMBL" id="CP000781">
    <property type="protein sequence ID" value="ABS67953.1"/>
    <property type="molecule type" value="Genomic_DNA"/>
</dbReference>